<dbReference type="STRING" id="347256.MHO_0360"/>
<dbReference type="eggNOG" id="COG0270">
    <property type="taxonomic scope" value="Bacteria"/>
</dbReference>
<evidence type="ECO:0000256" key="3">
    <source>
        <dbReference type="ARBA" id="ARBA00022691"/>
    </source>
</evidence>
<accession>D1J7H6</accession>
<evidence type="ECO:0000256" key="2">
    <source>
        <dbReference type="ARBA" id="ARBA00022679"/>
    </source>
</evidence>
<dbReference type="PRINTS" id="PR00105">
    <property type="entry name" value="C5METTRFRASE"/>
</dbReference>
<evidence type="ECO:0000313" key="8">
    <source>
        <dbReference type="EMBL" id="CAX37170.1"/>
    </source>
</evidence>
<dbReference type="SUPFAM" id="SSF53335">
    <property type="entry name" value="S-adenosyl-L-methionine-dependent methyltransferases"/>
    <property type="match status" value="1"/>
</dbReference>
<dbReference type="GO" id="GO:0044027">
    <property type="term" value="P:negative regulation of gene expression via chromosomal CpG island methylation"/>
    <property type="evidence" value="ECO:0007669"/>
    <property type="project" value="TreeGrafter"/>
</dbReference>
<dbReference type="NCBIfam" id="TIGR00675">
    <property type="entry name" value="dcm"/>
    <property type="match status" value="1"/>
</dbReference>
<evidence type="ECO:0000256" key="5">
    <source>
        <dbReference type="PROSITE-ProRule" id="PRU01016"/>
    </source>
</evidence>
<keyword evidence="4" id="KW-0680">Restriction system</keyword>
<dbReference type="RefSeq" id="WP_012855313.1">
    <property type="nucleotide sequence ID" value="NC_013511.1"/>
</dbReference>
<dbReference type="InterPro" id="IPR050390">
    <property type="entry name" value="C5-Methyltransferase"/>
</dbReference>
<comment type="catalytic activity">
    <reaction evidence="7">
        <text>a 2'-deoxycytidine in DNA + S-adenosyl-L-methionine = a 5-methyl-2'-deoxycytidine in DNA + S-adenosyl-L-homocysteine + H(+)</text>
        <dbReference type="Rhea" id="RHEA:13681"/>
        <dbReference type="Rhea" id="RHEA-COMP:11369"/>
        <dbReference type="Rhea" id="RHEA-COMP:11370"/>
        <dbReference type="ChEBI" id="CHEBI:15378"/>
        <dbReference type="ChEBI" id="CHEBI:57856"/>
        <dbReference type="ChEBI" id="CHEBI:59789"/>
        <dbReference type="ChEBI" id="CHEBI:85452"/>
        <dbReference type="ChEBI" id="CHEBI:85454"/>
        <dbReference type="EC" id="2.1.1.37"/>
    </reaction>
</comment>
<dbReference type="HOGENOM" id="CLU_006958_2_4_14"/>
<dbReference type="Proteomes" id="UP000002631">
    <property type="component" value="Chromosome"/>
</dbReference>
<dbReference type="EMBL" id="FP236530">
    <property type="protein sequence ID" value="CAX37170.1"/>
    <property type="molecule type" value="Genomic_DNA"/>
</dbReference>
<dbReference type="Pfam" id="PF00145">
    <property type="entry name" value="DNA_methylase"/>
    <property type="match status" value="1"/>
</dbReference>
<comment type="similarity">
    <text evidence="5 6">Belongs to the class I-like SAM-binding methyltransferase superfamily. C5-methyltransferase family.</text>
</comment>
<protein>
    <recommendedName>
        <fullName evidence="7">Cytosine-specific methyltransferase</fullName>
        <ecNumber evidence="7">2.1.1.37</ecNumber>
    </recommendedName>
</protein>
<evidence type="ECO:0000256" key="7">
    <source>
        <dbReference type="RuleBase" id="RU000417"/>
    </source>
</evidence>
<dbReference type="InterPro" id="IPR018117">
    <property type="entry name" value="C5_DNA_meth_AS"/>
</dbReference>
<dbReference type="GO" id="GO:0003886">
    <property type="term" value="F:DNA (cytosine-5-)-methyltransferase activity"/>
    <property type="evidence" value="ECO:0007669"/>
    <property type="project" value="UniProtKB-EC"/>
</dbReference>
<feature type="active site" evidence="5">
    <location>
        <position position="80"/>
    </location>
</feature>
<dbReference type="InterPro" id="IPR019057">
    <property type="entry name" value="Restrct_endonuc_II_Eco47II"/>
</dbReference>
<sequence length="553" mass="63928">MKSIELFAGAGGLALGLEMAGFEHIGLVEFNKSAADTLKVNRPNWNVLCEDIEKVAARDLKKEFNIEKGSLDLLSGGAPCQSFSYAGKRLGLEDTRGTMFYHYATFLKKLQPKMFLFENVKGLLTHDDGRTYKTICDIFEQQGYIVYHKILNAWDFGVPQKRERLITIGVRQDLLSKISFEFPMEHSYKPTMRDVKLDINPSKDECQRYSDYKEKIFSLVPPGGYWRDIDPNVAKEYMKTCWDMGGGRTGILRRIGLDEPCLTVLTSPGMKQTDRCHPIEVRPFSYRENARIQTFPDDWKFEGKLGEKYKQVGNAVPVLLAKEIGLEIKKVLEGIRMSNEYLLDFIKQNDFEEHVKETIKSYNETLKKIDLRKFNANVIDPIKLTFDKNLFKKTWEEVVESEIARQRDKSNTNAIGYFHQYMFKYIKNCIVPKTGFDVIYTDFNNHKICVEMKNKHNTMNSSSSQKTYINMQNHIINHSNDECFLVEVIAPKSRNIPWELSVNGNHCKAENIRRVSIDKFYEIVTGESDAFYKLCKQLPITIEKLIGETKFLP</sequence>
<dbReference type="InterPro" id="IPR001525">
    <property type="entry name" value="C5_MeTfrase"/>
</dbReference>
<dbReference type="PANTHER" id="PTHR10629">
    <property type="entry name" value="CYTOSINE-SPECIFIC METHYLTRANSFERASE"/>
    <property type="match status" value="1"/>
</dbReference>
<reference evidence="8 9" key="1">
    <citation type="journal article" date="2009" name="PLoS Genet.">
        <title>Life on arginine for Mycoplasma hominis: clues from its minimal genome and comparison with other human urogenital mycoplasmas.</title>
        <authorList>
            <person name="Pereyre S."/>
            <person name="Sirand-Pugnet P."/>
            <person name="Beven L."/>
            <person name="Charron A."/>
            <person name="Renaudin H."/>
            <person name="Barre A."/>
            <person name="Avenaud P."/>
            <person name="Jacob D."/>
            <person name="Couloux A."/>
            <person name="Barbe V."/>
            <person name="de Daruvar A."/>
            <person name="Blanchard A."/>
            <person name="Bebear C."/>
        </authorList>
    </citation>
    <scope>NUCLEOTIDE SEQUENCE [LARGE SCALE GENOMIC DNA]</scope>
    <source>
        <strain evidence="9">ATCC 23114 / NBRC 14850 / NCTC 10111 / PG21</strain>
    </source>
</reference>
<keyword evidence="2 5" id="KW-0808">Transferase</keyword>
<dbReference type="REBASE" id="22901">
    <property type="entry name" value="M.MhoPG21ORF360P"/>
</dbReference>
<dbReference type="InterPro" id="IPR029063">
    <property type="entry name" value="SAM-dependent_MTases_sf"/>
</dbReference>
<dbReference type="PaxDb" id="347256-MHO_0360"/>
<evidence type="ECO:0000313" key="9">
    <source>
        <dbReference type="Proteomes" id="UP000002631"/>
    </source>
</evidence>
<proteinExistence type="inferred from homology"/>
<dbReference type="PROSITE" id="PS00094">
    <property type="entry name" value="C5_MTASE_1"/>
    <property type="match status" value="1"/>
</dbReference>
<dbReference type="Gene3D" id="3.90.120.10">
    <property type="entry name" value="DNA Methylase, subunit A, domain 2"/>
    <property type="match status" value="1"/>
</dbReference>
<gene>
    <name evidence="8" type="primary">dcm</name>
    <name evidence="8" type="ordered locus">MHO_0360</name>
</gene>
<evidence type="ECO:0000256" key="4">
    <source>
        <dbReference type="ARBA" id="ARBA00022747"/>
    </source>
</evidence>
<dbReference type="InterPro" id="IPR031303">
    <property type="entry name" value="C5_meth_CS"/>
</dbReference>
<dbReference type="PROSITE" id="PS51679">
    <property type="entry name" value="SAM_MT_C5"/>
    <property type="match status" value="1"/>
</dbReference>
<dbReference type="PROSITE" id="PS00095">
    <property type="entry name" value="C5_MTASE_2"/>
    <property type="match status" value="1"/>
</dbReference>
<evidence type="ECO:0000256" key="1">
    <source>
        <dbReference type="ARBA" id="ARBA00022603"/>
    </source>
</evidence>
<dbReference type="AlphaFoldDB" id="D1J7H6"/>
<dbReference type="CDD" id="cd00315">
    <property type="entry name" value="Cyt_C5_DNA_methylase"/>
    <property type="match status" value="1"/>
</dbReference>
<dbReference type="GO" id="GO:0009036">
    <property type="term" value="F:type II site-specific deoxyribonuclease activity"/>
    <property type="evidence" value="ECO:0007669"/>
    <property type="project" value="InterPro"/>
</dbReference>
<keyword evidence="1 5" id="KW-0489">Methyltransferase</keyword>
<dbReference type="KEGG" id="mho:MHO_0360"/>
<dbReference type="PANTHER" id="PTHR10629:SF52">
    <property type="entry name" value="DNA (CYTOSINE-5)-METHYLTRANSFERASE 1"/>
    <property type="match status" value="1"/>
</dbReference>
<name>D1J7H6_METH1</name>
<dbReference type="GO" id="GO:0032259">
    <property type="term" value="P:methylation"/>
    <property type="evidence" value="ECO:0007669"/>
    <property type="project" value="UniProtKB-KW"/>
</dbReference>
<dbReference type="EC" id="2.1.1.37" evidence="7"/>
<dbReference type="Pfam" id="PF09553">
    <property type="entry name" value="RE_Eco47II"/>
    <property type="match status" value="1"/>
</dbReference>
<dbReference type="GO" id="GO:0009307">
    <property type="term" value="P:DNA restriction-modification system"/>
    <property type="evidence" value="ECO:0007669"/>
    <property type="project" value="UniProtKB-KW"/>
</dbReference>
<evidence type="ECO:0000256" key="6">
    <source>
        <dbReference type="RuleBase" id="RU000416"/>
    </source>
</evidence>
<organism evidence="8 9">
    <name type="scientific">Metamycoplasma hominis (strain ATCC 23114 / DSM 25592 / NBRC 14850 / NCTC 10111 / PG21)</name>
    <name type="common">Mycoplasma hominis</name>
    <dbReference type="NCBI Taxonomy" id="347256"/>
    <lineage>
        <taxon>Bacteria</taxon>
        <taxon>Bacillati</taxon>
        <taxon>Mycoplasmatota</taxon>
        <taxon>Mycoplasmoidales</taxon>
        <taxon>Metamycoplasmataceae</taxon>
        <taxon>Metamycoplasma</taxon>
    </lineage>
</organism>
<keyword evidence="9" id="KW-1185">Reference proteome</keyword>
<dbReference type="Gene3D" id="3.40.50.150">
    <property type="entry name" value="Vaccinia Virus protein VP39"/>
    <property type="match status" value="1"/>
</dbReference>
<keyword evidence="3 5" id="KW-0949">S-adenosyl-L-methionine</keyword>
<dbReference type="GO" id="GO:0003677">
    <property type="term" value="F:DNA binding"/>
    <property type="evidence" value="ECO:0007669"/>
    <property type="project" value="InterPro"/>
</dbReference>